<gene>
    <name evidence="2" type="ORF">CM240_1661</name>
</gene>
<dbReference type="eggNOG" id="COG0463">
    <property type="taxonomic scope" value="Bacteria"/>
</dbReference>
<dbReference type="PANTHER" id="PTHR22916">
    <property type="entry name" value="GLYCOSYLTRANSFERASE"/>
    <property type="match status" value="1"/>
</dbReference>
<dbReference type="PATRIC" id="fig|1216932.3.peg.1655"/>
<sequence>MEDILVSVFMITYNHEKYIKQALESILMQKVNFKYEIVIGDDYSTDKTRDILKLYKEKYPDKIKLILRDKNIGVTNNVIDVYRNCTGKYIAMLEGDDYWTDENKLQIQVNFLEDNLEYNGCFHNTKIYNCTNGKFFGVYPPKYVESINNIGEGIEEIIGHNCSIHISSLVFRNFLIKDLEKCMEVLKASEVVGDIQLFFLNLYYGKLKGINRYMSVYRYKSCSTAATTKEDEFFVNEYMKIIDNLNIFTNKVYNEDFLRVKEFRKSLLINTQKAKVNNYDLINLIIGDLLEKDKSKIIKYINKNNNSFGIYGFGTCGKLVYKLLKNEGLVPNFIVDKNEKYQDEFIKVENNIVKINDNSVILLSIPTNTEEIKNFIVNNTKNKVVTIEELISE</sequence>
<evidence type="ECO:0000313" key="2">
    <source>
        <dbReference type="EMBL" id="CDM68819.1"/>
    </source>
</evidence>
<accession>W6RYX3</accession>
<dbReference type="STRING" id="1216932.CM240_1661"/>
<dbReference type="HOGENOM" id="CLU_025996_4_4_9"/>
<dbReference type="Gene3D" id="3.90.550.10">
    <property type="entry name" value="Spore Coat Polysaccharide Biosynthesis Protein SpsA, Chain A"/>
    <property type="match status" value="1"/>
</dbReference>
<dbReference type="InterPro" id="IPR001173">
    <property type="entry name" value="Glyco_trans_2-like"/>
</dbReference>
<dbReference type="RefSeq" id="WP_051483762.1">
    <property type="nucleotide sequence ID" value="NZ_HG917868.1"/>
</dbReference>
<protein>
    <recommendedName>
        <fullName evidence="1">Glycosyltransferase 2-like domain-containing protein</fullName>
    </recommendedName>
</protein>
<dbReference type="GO" id="GO:0016758">
    <property type="term" value="F:hexosyltransferase activity"/>
    <property type="evidence" value="ECO:0007669"/>
    <property type="project" value="UniProtKB-ARBA"/>
</dbReference>
<name>W6RYX3_9CLOT</name>
<dbReference type="OrthoDB" id="199095at2"/>
<organism evidence="2 3">
    <name type="scientific">Clostridium bornimense</name>
    <dbReference type="NCBI Taxonomy" id="1216932"/>
    <lineage>
        <taxon>Bacteria</taxon>
        <taxon>Bacillati</taxon>
        <taxon>Bacillota</taxon>
        <taxon>Clostridia</taxon>
        <taxon>Eubacteriales</taxon>
        <taxon>Clostridiaceae</taxon>
        <taxon>Clostridium</taxon>
    </lineage>
</organism>
<keyword evidence="3" id="KW-1185">Reference proteome</keyword>
<dbReference type="SUPFAM" id="SSF53448">
    <property type="entry name" value="Nucleotide-diphospho-sugar transferases"/>
    <property type="match status" value="1"/>
</dbReference>
<feature type="domain" description="Glycosyltransferase 2-like" evidence="1">
    <location>
        <begin position="7"/>
        <end position="164"/>
    </location>
</feature>
<dbReference type="AlphaFoldDB" id="W6RYX3"/>
<dbReference type="PANTHER" id="PTHR22916:SF3">
    <property type="entry name" value="UDP-GLCNAC:BETAGAL BETA-1,3-N-ACETYLGLUCOSAMINYLTRANSFERASE-LIKE PROTEIN 1"/>
    <property type="match status" value="1"/>
</dbReference>
<proteinExistence type="predicted"/>
<evidence type="ECO:0000259" key="1">
    <source>
        <dbReference type="Pfam" id="PF00535"/>
    </source>
</evidence>
<dbReference type="InterPro" id="IPR029044">
    <property type="entry name" value="Nucleotide-diphossugar_trans"/>
</dbReference>
<reference evidence="2 3" key="1">
    <citation type="submission" date="2013-11" db="EMBL/GenBank/DDBJ databases">
        <title>Complete genome sequence of Clostridum sp. M2/40.</title>
        <authorList>
            <person name="Wibberg D."/>
            <person name="Puehler A."/>
            <person name="Schlueter A."/>
        </authorList>
    </citation>
    <scope>NUCLEOTIDE SEQUENCE [LARGE SCALE GENOMIC DNA]</scope>
    <source>
        <strain evidence="3">M2/40</strain>
    </source>
</reference>
<dbReference type="Pfam" id="PF00535">
    <property type="entry name" value="Glycos_transf_2"/>
    <property type="match status" value="1"/>
</dbReference>
<dbReference type="EMBL" id="HG917868">
    <property type="protein sequence ID" value="CDM68819.1"/>
    <property type="molecule type" value="Genomic_DNA"/>
</dbReference>
<dbReference type="Proteomes" id="UP000019426">
    <property type="component" value="Chromosome M2/40_rep1"/>
</dbReference>
<evidence type="ECO:0000313" key="3">
    <source>
        <dbReference type="Proteomes" id="UP000019426"/>
    </source>
</evidence>
<dbReference type="KEGG" id="clt:CM240_1661"/>